<sequence>MTDAGVRDEVALAARVLARHGLVTAFGHVSARRGDRVVVTPPIAPGDVTADALVSVDLGAALASGELPAGAAPETWAHLAVYRARPDVAAVARAQPEAAFAAAAVTTGLAPLHGQAAWLGRRVPVHATARLLRSPALADDAARTLGDADAVLLRGNGALTVGDSPGVAVARMWLLDAACRVHLGTAGHHPQVLDDDDVDAWRAAAPPLLARLWRHLAGLP</sequence>
<dbReference type="InterPro" id="IPR050197">
    <property type="entry name" value="Aldolase_class_II_sugar_metab"/>
</dbReference>
<name>A0ABP9B312_9PSEU</name>
<dbReference type="Pfam" id="PF00596">
    <property type="entry name" value="Aldolase_II"/>
    <property type="match status" value="1"/>
</dbReference>
<dbReference type="EMBL" id="BAABHO010000018">
    <property type="protein sequence ID" value="GAA4789936.1"/>
    <property type="molecule type" value="Genomic_DNA"/>
</dbReference>
<evidence type="ECO:0000256" key="2">
    <source>
        <dbReference type="ARBA" id="ARBA00023239"/>
    </source>
</evidence>
<keyword evidence="2" id="KW-0456">Lyase</keyword>
<comment type="caution">
    <text evidence="4">The sequence shown here is derived from an EMBL/GenBank/DDBJ whole genome shotgun (WGS) entry which is preliminary data.</text>
</comment>
<feature type="domain" description="Class II aldolase/adducin N-terminal" evidence="3">
    <location>
        <begin position="8"/>
        <end position="183"/>
    </location>
</feature>
<dbReference type="PANTHER" id="PTHR22789:SF0">
    <property type="entry name" value="3-OXO-TETRONATE 4-PHOSPHATE DECARBOXYLASE-RELATED"/>
    <property type="match status" value="1"/>
</dbReference>
<dbReference type="SUPFAM" id="SSF53639">
    <property type="entry name" value="AraD/HMP-PK domain-like"/>
    <property type="match status" value="1"/>
</dbReference>
<dbReference type="SMART" id="SM01007">
    <property type="entry name" value="Aldolase_II"/>
    <property type="match status" value="1"/>
</dbReference>
<dbReference type="Proteomes" id="UP001500928">
    <property type="component" value="Unassembled WGS sequence"/>
</dbReference>
<evidence type="ECO:0000256" key="1">
    <source>
        <dbReference type="ARBA" id="ARBA00022723"/>
    </source>
</evidence>
<dbReference type="InterPro" id="IPR036409">
    <property type="entry name" value="Aldolase_II/adducin_N_sf"/>
</dbReference>
<dbReference type="InterPro" id="IPR001303">
    <property type="entry name" value="Aldolase_II/adducin_N"/>
</dbReference>
<keyword evidence="1" id="KW-0479">Metal-binding</keyword>
<dbReference type="RefSeq" id="WP_345414942.1">
    <property type="nucleotide sequence ID" value="NZ_BAABHO010000018.1"/>
</dbReference>
<organism evidence="4 5">
    <name type="scientific">Actinomycetospora chlora</name>
    <dbReference type="NCBI Taxonomy" id="663608"/>
    <lineage>
        <taxon>Bacteria</taxon>
        <taxon>Bacillati</taxon>
        <taxon>Actinomycetota</taxon>
        <taxon>Actinomycetes</taxon>
        <taxon>Pseudonocardiales</taxon>
        <taxon>Pseudonocardiaceae</taxon>
        <taxon>Actinomycetospora</taxon>
    </lineage>
</organism>
<accession>A0ABP9B312</accession>
<proteinExistence type="predicted"/>
<protein>
    <recommendedName>
        <fullName evidence="3">Class II aldolase/adducin N-terminal domain-containing protein</fullName>
    </recommendedName>
</protein>
<evidence type="ECO:0000313" key="4">
    <source>
        <dbReference type="EMBL" id="GAA4789936.1"/>
    </source>
</evidence>
<reference evidence="5" key="1">
    <citation type="journal article" date="2019" name="Int. J. Syst. Evol. Microbiol.">
        <title>The Global Catalogue of Microorganisms (GCM) 10K type strain sequencing project: providing services to taxonomists for standard genome sequencing and annotation.</title>
        <authorList>
            <consortium name="The Broad Institute Genomics Platform"/>
            <consortium name="The Broad Institute Genome Sequencing Center for Infectious Disease"/>
            <person name="Wu L."/>
            <person name="Ma J."/>
        </authorList>
    </citation>
    <scope>NUCLEOTIDE SEQUENCE [LARGE SCALE GENOMIC DNA]</scope>
    <source>
        <strain evidence="5">JCM 17979</strain>
    </source>
</reference>
<dbReference type="PANTHER" id="PTHR22789">
    <property type="entry name" value="FUCULOSE PHOSPHATE ALDOLASE"/>
    <property type="match status" value="1"/>
</dbReference>
<evidence type="ECO:0000313" key="5">
    <source>
        <dbReference type="Proteomes" id="UP001500928"/>
    </source>
</evidence>
<evidence type="ECO:0000259" key="3">
    <source>
        <dbReference type="SMART" id="SM01007"/>
    </source>
</evidence>
<dbReference type="Gene3D" id="3.40.225.10">
    <property type="entry name" value="Class II aldolase/adducin N-terminal domain"/>
    <property type="match status" value="1"/>
</dbReference>
<keyword evidence="5" id="KW-1185">Reference proteome</keyword>
<gene>
    <name evidence="4" type="ORF">GCM10023200_25920</name>
</gene>